<sequence length="81" mass="8576">MAQEGNKGDKMSPLKVSITATIVRHGGEKFRFLNFLTSVTVGSLSQSNDRITLPEPDGLAVASGSTRGATRLELFQHGTGS</sequence>
<evidence type="ECO:0000313" key="2">
    <source>
        <dbReference type="Proteomes" id="UP001307889"/>
    </source>
</evidence>
<name>A0ABN7ASZ7_9HEMI</name>
<proteinExistence type="predicted"/>
<evidence type="ECO:0000313" key="1">
    <source>
        <dbReference type="EMBL" id="BES94021.1"/>
    </source>
</evidence>
<organism evidence="1 2">
    <name type="scientific">Nesidiocoris tenuis</name>
    <dbReference type="NCBI Taxonomy" id="355587"/>
    <lineage>
        <taxon>Eukaryota</taxon>
        <taxon>Metazoa</taxon>
        <taxon>Ecdysozoa</taxon>
        <taxon>Arthropoda</taxon>
        <taxon>Hexapoda</taxon>
        <taxon>Insecta</taxon>
        <taxon>Pterygota</taxon>
        <taxon>Neoptera</taxon>
        <taxon>Paraneoptera</taxon>
        <taxon>Hemiptera</taxon>
        <taxon>Heteroptera</taxon>
        <taxon>Panheteroptera</taxon>
        <taxon>Cimicomorpha</taxon>
        <taxon>Miridae</taxon>
        <taxon>Dicyphina</taxon>
        <taxon>Nesidiocoris</taxon>
    </lineage>
</organism>
<protein>
    <submittedName>
        <fullName evidence="1">Uncharacterized protein</fullName>
    </submittedName>
</protein>
<keyword evidence="2" id="KW-1185">Reference proteome</keyword>
<reference evidence="1 2" key="1">
    <citation type="submission" date="2023-09" db="EMBL/GenBank/DDBJ databases">
        <title>Nesidiocoris tenuis whole genome shotgun sequence.</title>
        <authorList>
            <person name="Shibata T."/>
            <person name="Shimoda M."/>
            <person name="Kobayashi T."/>
            <person name="Uehara T."/>
        </authorList>
    </citation>
    <scope>NUCLEOTIDE SEQUENCE [LARGE SCALE GENOMIC DNA]</scope>
    <source>
        <strain evidence="1 2">Japan</strain>
    </source>
</reference>
<dbReference type="EMBL" id="AP028912">
    <property type="protein sequence ID" value="BES94021.1"/>
    <property type="molecule type" value="Genomic_DNA"/>
</dbReference>
<dbReference type="Proteomes" id="UP001307889">
    <property type="component" value="Chromosome 4"/>
</dbReference>
<gene>
    <name evidence="1" type="ORF">NTJ_06829</name>
</gene>
<accession>A0ABN7ASZ7</accession>